<keyword evidence="1" id="KW-0812">Transmembrane</keyword>
<feature type="transmembrane region" description="Helical" evidence="1">
    <location>
        <begin position="71"/>
        <end position="93"/>
    </location>
</feature>
<dbReference type="KEGG" id="nas:GCU68_18335"/>
<evidence type="ECO:0000313" key="3">
    <source>
        <dbReference type="Proteomes" id="UP000326170"/>
    </source>
</evidence>
<accession>A0A5P9P8V7</accession>
<protein>
    <recommendedName>
        <fullName evidence="4">DUF5518 domain-containing protein</fullName>
    </recommendedName>
</protein>
<keyword evidence="2" id="KW-0614">Plasmid</keyword>
<evidence type="ECO:0000256" key="1">
    <source>
        <dbReference type="SAM" id="Phobius"/>
    </source>
</evidence>
<name>A0A5P9P8V7_9EURY</name>
<evidence type="ECO:0008006" key="4">
    <source>
        <dbReference type="Google" id="ProtNLM"/>
    </source>
</evidence>
<keyword evidence="3" id="KW-1185">Reference proteome</keyword>
<gene>
    <name evidence="2" type="ORF">GCU68_18335</name>
</gene>
<organism evidence="2 3">
    <name type="scientific">Natronorubrum aibiense</name>
    <dbReference type="NCBI Taxonomy" id="348826"/>
    <lineage>
        <taxon>Archaea</taxon>
        <taxon>Methanobacteriati</taxon>
        <taxon>Methanobacteriota</taxon>
        <taxon>Stenosarchaea group</taxon>
        <taxon>Halobacteria</taxon>
        <taxon>Halobacteriales</taxon>
        <taxon>Natrialbaceae</taxon>
        <taxon>Natronorubrum</taxon>
    </lineage>
</organism>
<dbReference type="Proteomes" id="UP000326170">
    <property type="component" value="Plasmid unnamed1"/>
</dbReference>
<proteinExistence type="predicted"/>
<feature type="transmembrane region" description="Helical" evidence="1">
    <location>
        <begin position="12"/>
        <end position="34"/>
    </location>
</feature>
<sequence>MVSSLRVHALPAAWRFALIGALASLPITAILNWLPNSEASIGGGIMIFGAFIAGAIATIRSSDPNAAGLRTGFIASIIALTIFVVTVGTTATWPLPRVVFFVFASGMIVCVASLFGLGFGRVGGWVANTVVSR</sequence>
<dbReference type="InterPro" id="IPR040493">
    <property type="entry name" value="DUF5518"/>
</dbReference>
<geneLocation type="plasmid" evidence="2 3">
    <name>unnamed1</name>
</geneLocation>
<dbReference type="AlphaFoldDB" id="A0A5P9P8V7"/>
<reference evidence="2 3" key="1">
    <citation type="journal article" date="2007" name="Int. J. Syst. Evol. Microbiol.">
        <title>Natronorubrum sulfidifaciens sp. nov., an extremely haloalkaliphilic archaeon isolated from Aiding salt lake in Xin-Jiang, China.</title>
        <authorList>
            <person name="Cui H.L."/>
            <person name="Tohty D."/>
            <person name="Liu H.C."/>
            <person name="Liu S.J."/>
            <person name="Oren A."/>
            <person name="Zhou P.J."/>
        </authorList>
    </citation>
    <scope>NUCLEOTIDE SEQUENCE [LARGE SCALE GENOMIC DNA]</scope>
    <source>
        <strain evidence="2 3">7-3</strain>
        <plasmid evidence="2">unnamed1</plasmid>
    </source>
</reference>
<dbReference type="EMBL" id="CP045489">
    <property type="protein sequence ID" value="QFU84579.1"/>
    <property type="molecule type" value="Genomic_DNA"/>
</dbReference>
<keyword evidence="1" id="KW-0472">Membrane</keyword>
<dbReference type="Pfam" id="PF17647">
    <property type="entry name" value="DUF5518"/>
    <property type="match status" value="1"/>
</dbReference>
<evidence type="ECO:0000313" key="2">
    <source>
        <dbReference type="EMBL" id="QFU84579.1"/>
    </source>
</evidence>
<feature type="transmembrane region" description="Helical" evidence="1">
    <location>
        <begin position="40"/>
        <end position="59"/>
    </location>
</feature>
<feature type="transmembrane region" description="Helical" evidence="1">
    <location>
        <begin position="99"/>
        <end position="119"/>
    </location>
</feature>
<keyword evidence="1" id="KW-1133">Transmembrane helix</keyword>